<dbReference type="AlphaFoldDB" id="A0A4D4J917"/>
<organism evidence="2 3">
    <name type="scientific">Gandjariella thermophila</name>
    <dbReference type="NCBI Taxonomy" id="1931992"/>
    <lineage>
        <taxon>Bacteria</taxon>
        <taxon>Bacillati</taxon>
        <taxon>Actinomycetota</taxon>
        <taxon>Actinomycetes</taxon>
        <taxon>Pseudonocardiales</taxon>
        <taxon>Pseudonocardiaceae</taxon>
        <taxon>Gandjariella</taxon>
    </lineage>
</organism>
<dbReference type="InterPro" id="IPR056091">
    <property type="entry name" value="DUF7674"/>
</dbReference>
<dbReference type="Pfam" id="PF24722">
    <property type="entry name" value="DUF7674"/>
    <property type="match status" value="1"/>
</dbReference>
<evidence type="ECO:0000313" key="2">
    <source>
        <dbReference type="EMBL" id="GDY31158.1"/>
    </source>
</evidence>
<protein>
    <recommendedName>
        <fullName evidence="1">DUF7674 domain-containing protein</fullName>
    </recommendedName>
</protein>
<proteinExistence type="predicted"/>
<dbReference type="EMBL" id="BJFL01000012">
    <property type="protein sequence ID" value="GDY31158.1"/>
    <property type="molecule type" value="Genomic_DNA"/>
</dbReference>
<feature type="domain" description="DUF7674" evidence="1">
    <location>
        <begin position="11"/>
        <end position="100"/>
    </location>
</feature>
<gene>
    <name evidence="2" type="ORF">GTS_27910</name>
</gene>
<name>A0A4D4J917_9PSEU</name>
<evidence type="ECO:0000259" key="1">
    <source>
        <dbReference type="Pfam" id="PF24722"/>
    </source>
</evidence>
<dbReference type="Proteomes" id="UP000298860">
    <property type="component" value="Unassembled WGS sequence"/>
</dbReference>
<keyword evidence="3" id="KW-1185">Reference proteome</keyword>
<sequence length="130" mass="15186">MCVVEWRGRALAEFPELRSVIEHEAWSCHVFFIELLDLVRDAHRRGDVDLLRRAYGFAQWCLEQPGGFLSNAAVVSFYEHAFDEWELRDEVARWLPAQVAQRARPLWEWRLPADRLAEVDRLLSSGDHPG</sequence>
<evidence type="ECO:0000313" key="3">
    <source>
        <dbReference type="Proteomes" id="UP000298860"/>
    </source>
</evidence>
<accession>A0A4D4J917</accession>
<reference evidence="3" key="1">
    <citation type="submission" date="2019-04" db="EMBL/GenBank/DDBJ databases">
        <title>Draft genome sequence of Pseudonocardiaceae bacterium SL3-2-4.</title>
        <authorList>
            <person name="Ningsih F."/>
            <person name="Yokota A."/>
            <person name="Sakai Y."/>
            <person name="Nanatani K."/>
            <person name="Yabe S."/>
            <person name="Oetari A."/>
            <person name="Sjamsuridzal W."/>
        </authorList>
    </citation>
    <scope>NUCLEOTIDE SEQUENCE [LARGE SCALE GENOMIC DNA]</scope>
    <source>
        <strain evidence="3">SL3-2-4</strain>
    </source>
</reference>
<comment type="caution">
    <text evidence="2">The sequence shown here is derived from an EMBL/GenBank/DDBJ whole genome shotgun (WGS) entry which is preliminary data.</text>
</comment>